<evidence type="ECO:0000313" key="4">
    <source>
        <dbReference type="Proteomes" id="UP001497525"/>
    </source>
</evidence>
<feature type="region of interest" description="Disordered" evidence="1">
    <location>
        <begin position="355"/>
        <end position="380"/>
    </location>
</feature>
<proteinExistence type="predicted"/>
<feature type="compositionally biased region" description="Low complexity" evidence="1">
    <location>
        <begin position="356"/>
        <end position="369"/>
    </location>
</feature>
<dbReference type="AlphaFoldDB" id="A0AAV2T0B3"/>
<feature type="compositionally biased region" description="Basic and acidic residues" evidence="1">
    <location>
        <begin position="296"/>
        <end position="308"/>
    </location>
</feature>
<feature type="region of interest" description="Disordered" evidence="1">
    <location>
        <begin position="33"/>
        <end position="103"/>
    </location>
</feature>
<feature type="compositionally biased region" description="Polar residues" evidence="1">
    <location>
        <begin position="165"/>
        <end position="180"/>
    </location>
</feature>
<organism evidence="3 4">
    <name type="scientific">Calicophoron daubneyi</name>
    <name type="common">Rumen fluke</name>
    <name type="synonym">Paramphistomum daubneyi</name>
    <dbReference type="NCBI Taxonomy" id="300641"/>
    <lineage>
        <taxon>Eukaryota</taxon>
        <taxon>Metazoa</taxon>
        <taxon>Spiralia</taxon>
        <taxon>Lophotrochozoa</taxon>
        <taxon>Platyhelminthes</taxon>
        <taxon>Trematoda</taxon>
        <taxon>Digenea</taxon>
        <taxon>Plagiorchiida</taxon>
        <taxon>Pronocephalata</taxon>
        <taxon>Paramphistomoidea</taxon>
        <taxon>Paramphistomidae</taxon>
        <taxon>Calicophoron</taxon>
    </lineage>
</organism>
<feature type="compositionally biased region" description="Basic and acidic residues" evidence="1">
    <location>
        <begin position="272"/>
        <end position="289"/>
    </location>
</feature>
<feature type="compositionally biased region" description="Polar residues" evidence="1">
    <location>
        <begin position="130"/>
        <end position="147"/>
    </location>
</feature>
<feature type="signal peptide" evidence="2">
    <location>
        <begin position="1"/>
        <end position="20"/>
    </location>
</feature>
<accession>A0AAV2T0B3</accession>
<dbReference type="Proteomes" id="UP001497525">
    <property type="component" value="Unassembled WGS sequence"/>
</dbReference>
<evidence type="ECO:0000256" key="1">
    <source>
        <dbReference type="SAM" id="MobiDB-lite"/>
    </source>
</evidence>
<sequence length="555" mass="60703">MKPTLCLLFMALSVLSPCTAKPFKQTDVQIKADSKNQTETESRPVSARVSFSVQTPKPDGNQKRPVNESLPLQKELSNKTQLSKEPLDTVPDQSSVADKGELEASISDPRARIIYQNLKKRMLQTEKKTISNGKTQGINKNVTSELLSASKGKKVQKVPDRRLETNTSTDRVQEGTSPSPSLLRASAVDIKPNEVSSGEPEVSTVKPITDSPKTLNNNRNDSTVTSNPETLTSMSDNVVTNTKSTPSGIKIALPLTTEAKETRTNGTTEITEPIKERSSQSSEGNKELRTTTPVVESERNLATKKADKNFQSSPNLQTTASTNKVSKIIPSSGHLLVERLNSTGEWKNSQELQAATTFPPQQSTPPSTTNIPALSASSKPKIDHSASQMKDLVLDLPQLSDQLNGEPLINETLWAQELASAAHPDEENTIHDPCAFISETIHRVVGMNVSKEQVHSTLPTFKFLLTANTEELTTIKDTLLTCVEASTNKTANANAECQRILSLIRRTCEGIPQCKGKEDTVMTRAMKRIREVIDSDQLADALLMLRACAGQTYEY</sequence>
<evidence type="ECO:0000256" key="2">
    <source>
        <dbReference type="SAM" id="SignalP"/>
    </source>
</evidence>
<comment type="caution">
    <text evidence="3">The sequence shown here is derived from an EMBL/GenBank/DDBJ whole genome shotgun (WGS) entry which is preliminary data.</text>
</comment>
<feature type="region of interest" description="Disordered" evidence="1">
    <location>
        <begin position="262"/>
        <end position="325"/>
    </location>
</feature>
<keyword evidence="2" id="KW-0732">Signal</keyword>
<protein>
    <submittedName>
        <fullName evidence="3">Uncharacterized protein</fullName>
    </submittedName>
</protein>
<feature type="chain" id="PRO_5043696601" evidence="2">
    <location>
        <begin position="21"/>
        <end position="555"/>
    </location>
</feature>
<feature type="region of interest" description="Disordered" evidence="1">
    <location>
        <begin position="127"/>
        <end position="245"/>
    </location>
</feature>
<feature type="compositionally biased region" description="Polar residues" evidence="1">
    <location>
        <begin position="309"/>
        <end position="325"/>
    </location>
</feature>
<name>A0AAV2T0B3_CALDB</name>
<evidence type="ECO:0000313" key="3">
    <source>
        <dbReference type="EMBL" id="CAL5130090.1"/>
    </source>
</evidence>
<gene>
    <name evidence="3" type="ORF">CDAUBV1_LOCUS1529</name>
</gene>
<dbReference type="EMBL" id="CAXLJL010000057">
    <property type="protein sequence ID" value="CAL5130090.1"/>
    <property type="molecule type" value="Genomic_DNA"/>
</dbReference>
<reference evidence="3" key="1">
    <citation type="submission" date="2024-06" db="EMBL/GenBank/DDBJ databases">
        <authorList>
            <person name="Liu X."/>
            <person name="Lenzi L."/>
            <person name="Haldenby T S."/>
            <person name="Uol C."/>
        </authorList>
    </citation>
    <scope>NUCLEOTIDE SEQUENCE</scope>
</reference>
<feature type="compositionally biased region" description="Basic and acidic residues" evidence="1">
    <location>
        <begin position="33"/>
        <end position="42"/>
    </location>
</feature>
<feature type="compositionally biased region" description="Polar residues" evidence="1">
    <location>
        <begin position="211"/>
        <end position="245"/>
    </location>
</feature>